<evidence type="ECO:0000256" key="1">
    <source>
        <dbReference type="SAM" id="MobiDB-lite"/>
    </source>
</evidence>
<dbReference type="Ensembl" id="ENSVKKT00000024210.1">
    <property type="protein sequence ID" value="ENSVKKP00000023627.1"/>
    <property type="gene ID" value="ENSVKKG00000014591.1"/>
</dbReference>
<dbReference type="Pfam" id="PF25541">
    <property type="entry name" value="TBCA_PH"/>
    <property type="match status" value="1"/>
</dbReference>
<accession>A0A8D2LL07</accession>
<evidence type="ECO:0000313" key="4">
    <source>
        <dbReference type="Proteomes" id="UP000694545"/>
    </source>
</evidence>
<reference evidence="3" key="2">
    <citation type="submission" date="2025-09" db="UniProtKB">
        <authorList>
            <consortium name="Ensembl"/>
        </authorList>
    </citation>
    <scope>IDENTIFICATION</scope>
</reference>
<feature type="domain" description="PH" evidence="2">
    <location>
        <begin position="99"/>
        <end position="198"/>
    </location>
</feature>
<feature type="region of interest" description="Disordered" evidence="1">
    <location>
        <begin position="794"/>
        <end position="870"/>
    </location>
</feature>
<sequence length="1014" mass="116572">CHRNLYHNERKVTCKHPVTGQPSQDNCIFVVNEQTAATMTSEEKKERPINMISEAAHYNLTSDYAAHPMSPLGRTSRSSKKVHNFGKRSNSIKRNPNAPVVRRGWLYKQDSTGMKLWKKRWFVLSDLCLFYYRDEKEEGILGSILLPSFQISMLSSEDHINRKYAFKAAHPNMRTYYFCTDTGKEMELWMKAMIDAALVQTEPVKRADKITAENTSPREVNNIANHRVLIKPEVQNNQRNKEVSKMEDKKALEAEKYGFQKVGRDNRPLTKINSVKLNSLGSEYASLPASTVPSGHYRSIHLNGSEKAVNLILRDSGDGTHHNAIHSHIEAERVIQRTNSMLQLEQWIKIQRGKGQDEETRGIISYQTLPRNMPSHRAQVAPRYPEGYRTLPRNTKTRPGSICSVTPSIYDKTLGSLPAEDKRRSMRDDTMWQLYEWQQRQFYNKQTTLTRHGTLSSPKTMINISDQAMHLIPTSPSHGSIAGFQGYSPQRNYRSEVSSPVQRGDATIDRRHRPHHAKHVFVPDRRSMPAGLNVQPITPQSLQGKTPEELTLLLIKLRRQQAELSSIREHTLAQLMQLKLEASSPKNEILSHHLQRNAIYLDHQMKENEPLIIMVHTMIENSAPRPQLYHQVRSWILSQDECRGNLYKYRSEELDIDTKLSRLCEQDKVVQALEEKLQQLHKEKYTLEQALLSASQEIEMNAENPAAIQNVILQRDDLQNGLLSTCREVSRATAELERAWREYDKLEYDVTVTKNHMQEQLERLGEVQSESAGIQRAQIQKELWRIQDVMEGLSKHKQQRNSTAEAGKFGPDYRLYKSEPELTTVAEVDESNGEERAEPVSESETSATKGSHFPIGVVPPRTKSPTPESSTIASYVTLRKIKKIDLRTERPRSAVEQLCLAESTRPRMTVEEQMERIKRHQQACLREKKKGLNIIGISDLTPSQSPSLVRENPFKLSQNQKKDDFVCITKELEYAIRVNDVGESHQNCAEDTPWLKENDNANEHNYRKYMHTHL</sequence>
<reference evidence="3" key="1">
    <citation type="submission" date="2025-08" db="UniProtKB">
        <authorList>
            <consortium name="Ensembl"/>
        </authorList>
    </citation>
    <scope>IDENTIFICATION</scope>
</reference>
<evidence type="ECO:0000259" key="2">
    <source>
        <dbReference type="PROSITE" id="PS50003"/>
    </source>
</evidence>
<dbReference type="SMART" id="SM00233">
    <property type="entry name" value="PH"/>
    <property type="match status" value="1"/>
</dbReference>
<dbReference type="SUPFAM" id="SSF50729">
    <property type="entry name" value="PH domain-like"/>
    <property type="match status" value="1"/>
</dbReference>
<keyword evidence="4" id="KW-1185">Reference proteome</keyword>
<dbReference type="AlphaFoldDB" id="A0A8D2LL07"/>
<dbReference type="Gene3D" id="2.30.29.30">
    <property type="entry name" value="Pleckstrin-homology domain (PH domain)/Phosphotyrosine-binding domain (PTB)"/>
    <property type="match status" value="1"/>
</dbReference>
<proteinExistence type="predicted"/>
<gene>
    <name evidence="3" type="primary">PLEKHA5</name>
</gene>
<dbReference type="FunFam" id="2.30.29.30:FF:000083">
    <property type="entry name" value="Pleckstrin homology domain-containing family A member 5"/>
    <property type="match status" value="1"/>
</dbReference>
<dbReference type="Proteomes" id="UP000694545">
    <property type="component" value="Unplaced"/>
</dbReference>
<dbReference type="GO" id="GO:0070273">
    <property type="term" value="F:phosphatidylinositol-4-phosphate binding"/>
    <property type="evidence" value="ECO:0007669"/>
    <property type="project" value="TreeGrafter"/>
</dbReference>
<dbReference type="PANTHER" id="PTHR12752:SF3">
    <property type="entry name" value="PLECKSTRIN HOMOLOGY DOMAIN-CONTAINING FAMILY A MEMBER 5"/>
    <property type="match status" value="1"/>
</dbReference>
<organism evidence="3 4">
    <name type="scientific">Varanus komodoensis</name>
    <name type="common">Komodo dragon</name>
    <dbReference type="NCBI Taxonomy" id="61221"/>
    <lineage>
        <taxon>Eukaryota</taxon>
        <taxon>Metazoa</taxon>
        <taxon>Chordata</taxon>
        <taxon>Craniata</taxon>
        <taxon>Vertebrata</taxon>
        <taxon>Euteleostomi</taxon>
        <taxon>Lepidosauria</taxon>
        <taxon>Squamata</taxon>
        <taxon>Bifurcata</taxon>
        <taxon>Unidentata</taxon>
        <taxon>Episquamata</taxon>
        <taxon>Toxicofera</taxon>
        <taxon>Anguimorpha</taxon>
        <taxon>Paleoanguimorpha</taxon>
        <taxon>Varanoidea</taxon>
        <taxon>Varanidae</taxon>
        <taxon>Varanus</taxon>
    </lineage>
</organism>
<dbReference type="InterPro" id="IPR057971">
    <property type="entry name" value="PKHA4-7_TBCA"/>
</dbReference>
<dbReference type="InterPro" id="IPR011993">
    <property type="entry name" value="PH-like_dom_sf"/>
</dbReference>
<dbReference type="InterPro" id="IPR040392">
    <property type="entry name" value="PKHA4-7_PH"/>
</dbReference>
<dbReference type="CDD" id="cd13248">
    <property type="entry name" value="PH_PEPP1_2_3"/>
    <property type="match status" value="1"/>
</dbReference>
<dbReference type="GO" id="GO:0032266">
    <property type="term" value="F:phosphatidylinositol-3-phosphate binding"/>
    <property type="evidence" value="ECO:0007669"/>
    <property type="project" value="TreeGrafter"/>
</dbReference>
<protein>
    <submittedName>
        <fullName evidence="3">Pleckstrin homology domain containing A5</fullName>
    </submittedName>
</protein>
<feature type="compositionally biased region" description="Basic residues" evidence="1">
    <location>
        <begin position="77"/>
        <end position="86"/>
    </location>
</feature>
<dbReference type="PANTHER" id="PTHR12752">
    <property type="entry name" value="PHOSPHOINOSITOL 3-PHOSPHATE-BINDING PROTEIN"/>
    <property type="match status" value="1"/>
</dbReference>
<evidence type="ECO:0000313" key="3">
    <source>
        <dbReference type="Ensembl" id="ENSVKKP00000023627.1"/>
    </source>
</evidence>
<dbReference type="PROSITE" id="PS50003">
    <property type="entry name" value="PH_DOMAIN"/>
    <property type="match status" value="1"/>
</dbReference>
<dbReference type="GO" id="GO:0080025">
    <property type="term" value="F:phosphatidylinositol-3,5-bisphosphate binding"/>
    <property type="evidence" value="ECO:0007669"/>
    <property type="project" value="TreeGrafter"/>
</dbReference>
<dbReference type="InterPro" id="IPR001849">
    <property type="entry name" value="PH_domain"/>
</dbReference>
<dbReference type="GO" id="GO:0010314">
    <property type="term" value="F:phosphatidylinositol-5-phosphate binding"/>
    <property type="evidence" value="ECO:0007669"/>
    <property type="project" value="TreeGrafter"/>
</dbReference>
<name>A0A8D2LL07_VARKO</name>
<dbReference type="GO" id="GO:0005829">
    <property type="term" value="C:cytosol"/>
    <property type="evidence" value="ECO:0007669"/>
    <property type="project" value="TreeGrafter"/>
</dbReference>
<dbReference type="Pfam" id="PF00169">
    <property type="entry name" value="PH"/>
    <property type="match status" value="1"/>
</dbReference>
<feature type="region of interest" description="Disordered" evidence="1">
    <location>
        <begin position="70"/>
        <end position="93"/>
    </location>
</feature>